<accession>A0A7W7LSY8</accession>
<dbReference type="FunFam" id="3.40.50.720:FF:000084">
    <property type="entry name" value="Short-chain dehydrogenase reductase"/>
    <property type="match status" value="1"/>
</dbReference>
<protein>
    <submittedName>
        <fullName evidence="4">3-oxoacyl-[acyl-carrier protein] reductase</fullName>
        <ecNumber evidence="4">1.1.1.100</ecNumber>
    </submittedName>
</protein>
<dbReference type="PROSITE" id="PS00061">
    <property type="entry name" value="ADH_SHORT"/>
    <property type="match status" value="1"/>
</dbReference>
<dbReference type="InterPro" id="IPR020904">
    <property type="entry name" value="Sc_DH/Rdtase_CS"/>
</dbReference>
<gene>
    <name evidence="4" type="ORF">FHS39_004280</name>
</gene>
<evidence type="ECO:0000256" key="1">
    <source>
        <dbReference type="ARBA" id="ARBA00006484"/>
    </source>
</evidence>
<dbReference type="InterPro" id="IPR050259">
    <property type="entry name" value="SDR"/>
</dbReference>
<name>A0A7W7LSY8_9ACTN</name>
<dbReference type="InterPro" id="IPR036291">
    <property type="entry name" value="NAD(P)-bd_dom_sf"/>
</dbReference>
<dbReference type="GO" id="GO:0004316">
    <property type="term" value="F:3-oxoacyl-[acyl-carrier-protein] reductase (NADPH) activity"/>
    <property type="evidence" value="ECO:0007669"/>
    <property type="project" value="UniProtKB-EC"/>
</dbReference>
<evidence type="ECO:0000256" key="2">
    <source>
        <dbReference type="ARBA" id="ARBA00023002"/>
    </source>
</evidence>
<dbReference type="AlphaFoldDB" id="A0A7W7LSY8"/>
<sequence length="245" mass="25047">MDQRLDGKLALVTGATRGIGRETALALARAGADVVGCYRTDAEAADGVARELAETGGKHRIVRADVTRPEDVQRLMDTCREAGPALDVLVNNVGVDAAATLPELSEAEWQRVLDTDLTTVYRVTRAALPLLAQGASVVSVGSSAAARGVPARAHYGAAKSGVIGLTRSLSKELGPRGVRVNAVAPGIVDVGADGGPSPEIRARMARMSALGRLVTAQEVAQSVLFLASGAAAYVTGVTLGVDGGL</sequence>
<dbReference type="PANTHER" id="PTHR42879:SF2">
    <property type="entry name" value="3-OXOACYL-[ACYL-CARRIER-PROTEIN] REDUCTASE FABG"/>
    <property type="match status" value="1"/>
</dbReference>
<dbReference type="Pfam" id="PF13561">
    <property type="entry name" value="adh_short_C2"/>
    <property type="match status" value="1"/>
</dbReference>
<feature type="domain" description="Ketoreductase" evidence="3">
    <location>
        <begin position="8"/>
        <end position="186"/>
    </location>
</feature>
<comment type="caution">
    <text evidence="4">The sequence shown here is derived from an EMBL/GenBank/DDBJ whole genome shotgun (WGS) entry which is preliminary data.</text>
</comment>
<dbReference type="Gene3D" id="3.40.50.720">
    <property type="entry name" value="NAD(P)-binding Rossmann-like Domain"/>
    <property type="match status" value="1"/>
</dbReference>
<dbReference type="EMBL" id="JACHJH010000006">
    <property type="protein sequence ID" value="MBB4895213.1"/>
    <property type="molecule type" value="Genomic_DNA"/>
</dbReference>
<reference evidence="4 5" key="1">
    <citation type="submission" date="2020-08" db="EMBL/GenBank/DDBJ databases">
        <title>Genomic Encyclopedia of Type Strains, Phase III (KMG-III): the genomes of soil and plant-associated and newly described type strains.</title>
        <authorList>
            <person name="Whitman W."/>
        </authorList>
    </citation>
    <scope>NUCLEOTIDE SEQUENCE [LARGE SCALE GENOMIC DNA]</scope>
    <source>
        <strain evidence="4 5">CECT 3266</strain>
    </source>
</reference>
<dbReference type="PANTHER" id="PTHR42879">
    <property type="entry name" value="3-OXOACYL-(ACYL-CARRIER-PROTEIN) REDUCTASE"/>
    <property type="match status" value="1"/>
</dbReference>
<dbReference type="SMART" id="SM00822">
    <property type="entry name" value="PKS_KR"/>
    <property type="match status" value="1"/>
</dbReference>
<comment type="similarity">
    <text evidence="1">Belongs to the short-chain dehydrogenases/reductases (SDR) family.</text>
</comment>
<evidence type="ECO:0000259" key="3">
    <source>
        <dbReference type="SMART" id="SM00822"/>
    </source>
</evidence>
<dbReference type="RefSeq" id="WP_184351008.1">
    <property type="nucleotide sequence ID" value="NZ_JACHJH010000006.1"/>
</dbReference>
<dbReference type="InterPro" id="IPR002347">
    <property type="entry name" value="SDR_fam"/>
</dbReference>
<proteinExistence type="inferred from homology"/>
<dbReference type="InterPro" id="IPR057326">
    <property type="entry name" value="KR_dom"/>
</dbReference>
<evidence type="ECO:0000313" key="4">
    <source>
        <dbReference type="EMBL" id="MBB4895213.1"/>
    </source>
</evidence>
<dbReference type="SUPFAM" id="SSF51735">
    <property type="entry name" value="NAD(P)-binding Rossmann-fold domains"/>
    <property type="match status" value="1"/>
</dbReference>
<organism evidence="4 5">
    <name type="scientific">Streptomyces olivoverticillatus</name>
    <dbReference type="NCBI Taxonomy" id="66427"/>
    <lineage>
        <taxon>Bacteria</taxon>
        <taxon>Bacillati</taxon>
        <taxon>Actinomycetota</taxon>
        <taxon>Actinomycetes</taxon>
        <taxon>Kitasatosporales</taxon>
        <taxon>Streptomycetaceae</taxon>
        <taxon>Streptomyces</taxon>
    </lineage>
</organism>
<keyword evidence="2 4" id="KW-0560">Oxidoreductase</keyword>
<dbReference type="GO" id="GO:0032787">
    <property type="term" value="P:monocarboxylic acid metabolic process"/>
    <property type="evidence" value="ECO:0007669"/>
    <property type="project" value="UniProtKB-ARBA"/>
</dbReference>
<dbReference type="Proteomes" id="UP000556084">
    <property type="component" value="Unassembled WGS sequence"/>
</dbReference>
<dbReference type="EC" id="1.1.1.100" evidence="4"/>
<evidence type="ECO:0000313" key="5">
    <source>
        <dbReference type="Proteomes" id="UP000556084"/>
    </source>
</evidence>
<dbReference type="PRINTS" id="PR00080">
    <property type="entry name" value="SDRFAMILY"/>
</dbReference>
<dbReference type="PRINTS" id="PR00081">
    <property type="entry name" value="GDHRDH"/>
</dbReference>
<keyword evidence="5" id="KW-1185">Reference proteome</keyword>